<evidence type="ECO:0000256" key="2">
    <source>
        <dbReference type="SAM" id="MobiDB-lite"/>
    </source>
</evidence>
<feature type="region of interest" description="Disordered" evidence="2">
    <location>
        <begin position="1"/>
        <end position="59"/>
    </location>
</feature>
<comment type="caution">
    <text evidence="5">The sequence shown here is derived from an EMBL/GenBank/DDBJ whole genome shotgun (WGS) entry which is preliminary data.</text>
</comment>
<dbReference type="InterPro" id="IPR001810">
    <property type="entry name" value="F-box_dom"/>
</dbReference>
<protein>
    <recommendedName>
        <fullName evidence="7">F-box domain-containing protein</fullName>
    </recommendedName>
</protein>
<keyword evidence="6" id="KW-1185">Reference proteome</keyword>
<dbReference type="Proteomes" id="UP001148838">
    <property type="component" value="Unassembled WGS sequence"/>
</dbReference>
<evidence type="ECO:0000313" key="5">
    <source>
        <dbReference type="EMBL" id="KAJ4433697.1"/>
    </source>
</evidence>
<organism evidence="5 6">
    <name type="scientific">Periplaneta americana</name>
    <name type="common">American cockroach</name>
    <name type="synonym">Blatta americana</name>
    <dbReference type="NCBI Taxonomy" id="6978"/>
    <lineage>
        <taxon>Eukaryota</taxon>
        <taxon>Metazoa</taxon>
        <taxon>Ecdysozoa</taxon>
        <taxon>Arthropoda</taxon>
        <taxon>Hexapoda</taxon>
        <taxon>Insecta</taxon>
        <taxon>Pterygota</taxon>
        <taxon>Neoptera</taxon>
        <taxon>Polyneoptera</taxon>
        <taxon>Dictyoptera</taxon>
        <taxon>Blattodea</taxon>
        <taxon>Blattoidea</taxon>
        <taxon>Blattidae</taxon>
        <taxon>Blattinae</taxon>
        <taxon>Periplaneta</taxon>
    </lineage>
</organism>
<proteinExistence type="predicted"/>
<keyword evidence="1" id="KW-0833">Ubl conjugation pathway</keyword>
<dbReference type="CDD" id="cd22089">
    <property type="entry name" value="F-box_FBXO9"/>
    <property type="match status" value="1"/>
</dbReference>
<gene>
    <name evidence="5" type="ORF">ANN_16008</name>
</gene>
<evidence type="ECO:0000256" key="1">
    <source>
        <dbReference type="ARBA" id="ARBA00022786"/>
    </source>
</evidence>
<reference evidence="5 6" key="1">
    <citation type="journal article" date="2022" name="Allergy">
        <title>Genome assembly and annotation of Periplaneta americana reveal a comprehensive cockroach allergen profile.</title>
        <authorList>
            <person name="Wang L."/>
            <person name="Xiong Q."/>
            <person name="Saelim N."/>
            <person name="Wang L."/>
            <person name="Nong W."/>
            <person name="Wan A.T."/>
            <person name="Shi M."/>
            <person name="Liu X."/>
            <person name="Cao Q."/>
            <person name="Hui J.H.L."/>
            <person name="Sookrung N."/>
            <person name="Leung T.F."/>
            <person name="Tungtrongchitr A."/>
            <person name="Tsui S.K.W."/>
        </authorList>
    </citation>
    <scope>NUCLEOTIDE SEQUENCE [LARGE SCALE GENOMIC DNA]</scope>
    <source>
        <strain evidence="5">PWHHKU_190912</strain>
    </source>
</reference>
<accession>A0ABQ8SJ02</accession>
<dbReference type="Gene3D" id="1.20.1280.50">
    <property type="match status" value="1"/>
</dbReference>
<dbReference type="SUPFAM" id="SSF81383">
    <property type="entry name" value="F-box domain"/>
    <property type="match status" value="1"/>
</dbReference>
<dbReference type="PANTHER" id="PTHR12874">
    <property type="entry name" value="F-BOX ONLY PROTEIN 48-RELATED"/>
    <property type="match status" value="1"/>
</dbReference>
<evidence type="ECO:0000313" key="6">
    <source>
        <dbReference type="Proteomes" id="UP001148838"/>
    </source>
</evidence>
<dbReference type="Pfam" id="PF19270">
    <property type="entry name" value="FBO_C"/>
    <property type="match status" value="1"/>
</dbReference>
<evidence type="ECO:0000259" key="3">
    <source>
        <dbReference type="Pfam" id="PF12937"/>
    </source>
</evidence>
<evidence type="ECO:0000259" key="4">
    <source>
        <dbReference type="Pfam" id="PF19270"/>
    </source>
</evidence>
<name>A0ABQ8SJ02_PERAM</name>
<sequence>TDILLLQSSNQYNGTLPSVNVAGSTGGSPESGGASGVGQSSGGSDVEGEEQEESSSSHVVCNLEKVNVEDALTTFRQQWQRELETSPRHELKGASLSSKTELKSSNLEEDLNMENENTLYIFINLSVILLELLALRINQIWRPLQIKRWTVVLKMKIIQIFCHAFNDYSVVQCVCAHLIMNKSKQLQIHRFILRSNEHKMCKVNVNFRSLEATHISALPMEIILYILRWVVSSELDVRSLEMCSRVCRGFYLCSRDPEIWRLACARVWGVNCGGLTQYESWRKMFIERPRLHFNGCYISKTTYVRNGENSFQDQFYRPWHIVEYYRYLRFFPEGLVLMLTTPDDPLSSLGQLRYRNPKNAAVLSGHYRLLEDRVILVLRRQDSSVKMANNNRYRGRRREGSQDLGEQTFHLELQIVTYRNRIHAQLVWQRYSVYTRFRNGQENTTTFDLPGNRYPPYWFSRVKSYTAESENPLQ</sequence>
<feature type="domain" description="F-box protein Hrt3/FBXO9 C-terminal" evidence="4">
    <location>
        <begin position="279"/>
        <end position="395"/>
    </location>
</feature>
<dbReference type="InterPro" id="IPR045464">
    <property type="entry name" value="Hrt3/FBXO9_C"/>
</dbReference>
<feature type="domain" description="F-box" evidence="3">
    <location>
        <begin position="215"/>
        <end position="264"/>
    </location>
</feature>
<feature type="compositionally biased region" description="Gly residues" evidence="2">
    <location>
        <begin position="24"/>
        <end position="41"/>
    </location>
</feature>
<evidence type="ECO:0008006" key="7">
    <source>
        <dbReference type="Google" id="ProtNLM"/>
    </source>
</evidence>
<feature type="non-terminal residue" evidence="5">
    <location>
        <position position="1"/>
    </location>
</feature>
<dbReference type="PANTHER" id="PTHR12874:SF29">
    <property type="entry name" value="F-BOX ONLY PROTEIN 9"/>
    <property type="match status" value="1"/>
</dbReference>
<dbReference type="EMBL" id="JAJSOF020000027">
    <property type="protein sequence ID" value="KAJ4433697.1"/>
    <property type="molecule type" value="Genomic_DNA"/>
</dbReference>
<feature type="compositionally biased region" description="Polar residues" evidence="2">
    <location>
        <begin position="1"/>
        <end position="23"/>
    </location>
</feature>
<dbReference type="InterPro" id="IPR036047">
    <property type="entry name" value="F-box-like_dom_sf"/>
</dbReference>
<dbReference type="Pfam" id="PF12937">
    <property type="entry name" value="F-box-like"/>
    <property type="match status" value="1"/>
</dbReference>